<organism evidence="1 2">
    <name type="scientific">Clostridium haemolyticum NCTC 9693</name>
    <dbReference type="NCBI Taxonomy" id="1443114"/>
    <lineage>
        <taxon>Bacteria</taxon>
        <taxon>Bacillati</taxon>
        <taxon>Bacillota</taxon>
        <taxon>Clostridia</taxon>
        <taxon>Eubacteriales</taxon>
        <taxon>Clostridiaceae</taxon>
        <taxon>Clostridium</taxon>
    </lineage>
</organism>
<gene>
    <name evidence="1" type="ORF">Z960_p0067</name>
</gene>
<dbReference type="EMBL" id="JENX01000125">
    <property type="protein sequence ID" value="KEI14066.1"/>
    <property type="molecule type" value="Genomic_DNA"/>
</dbReference>
<evidence type="ECO:0000313" key="2">
    <source>
        <dbReference type="Proteomes" id="UP000027937"/>
    </source>
</evidence>
<reference evidence="2" key="1">
    <citation type="journal article" date="2014" name="PLoS ONE">
        <title>Plasmidome interchange between Clostridium botulinum, Clostridium novyi and Clostridium haemolyticum converts strains of independent lineages into distinctly different pathogens.</title>
        <authorList>
            <person name="Skarin H."/>
            <person name="Segerman B."/>
        </authorList>
    </citation>
    <scope>NUCLEOTIDE SEQUENCE [LARGE SCALE GENOMIC DNA]</scope>
    <source>
        <strain evidence="2">NCTC 9693</strain>
    </source>
</reference>
<keyword evidence="1" id="KW-0614">Plasmid</keyword>
<geneLocation type="plasmid" evidence="1 2">
    <name>p1Ch9693</name>
</geneLocation>
<name>A0ABR4TAU1_CLOHA</name>
<dbReference type="RefSeq" id="WP_039230573.1">
    <property type="nucleotide sequence ID" value="NZ_CM003349.1"/>
</dbReference>
<sequence>MRYWNVVKREVKTNEYVKIVKSYPCFGRTDIDIKYKAESKTRLLNLLRYINNKYYYVVEFDFE</sequence>
<proteinExistence type="predicted"/>
<protein>
    <submittedName>
        <fullName evidence="1">Uncharacterized protein</fullName>
    </submittedName>
</protein>
<accession>A0ABR4TAU1</accession>
<comment type="caution">
    <text evidence="1">The sequence shown here is derived from an EMBL/GenBank/DDBJ whole genome shotgun (WGS) entry which is preliminary data.</text>
</comment>
<keyword evidence="2" id="KW-1185">Reference proteome</keyword>
<dbReference type="Proteomes" id="UP000027937">
    <property type="component" value="Plasmid p1Ch9693"/>
</dbReference>
<evidence type="ECO:0000313" key="1">
    <source>
        <dbReference type="EMBL" id="KEI14066.1"/>
    </source>
</evidence>